<feature type="signal peptide" evidence="1">
    <location>
        <begin position="1"/>
        <end position="25"/>
    </location>
</feature>
<protein>
    <submittedName>
        <fullName evidence="2">Uncharacterized protein</fullName>
    </submittedName>
</protein>
<keyword evidence="1" id="KW-0732">Signal</keyword>
<reference evidence="2" key="1">
    <citation type="journal article" date="2014" name="Int. J. Syst. Evol. Microbiol.">
        <title>Complete genome sequence of Corynebacterium casei LMG S-19264T (=DSM 44701T), isolated from a smear-ripened cheese.</title>
        <authorList>
            <consortium name="US DOE Joint Genome Institute (JGI-PGF)"/>
            <person name="Walter F."/>
            <person name="Albersmeier A."/>
            <person name="Kalinowski J."/>
            <person name="Ruckert C."/>
        </authorList>
    </citation>
    <scope>NUCLEOTIDE SEQUENCE</scope>
    <source>
        <strain evidence="2">CGMCC 4.7430</strain>
    </source>
</reference>
<dbReference type="EMBL" id="BMNK01000002">
    <property type="protein sequence ID" value="GGP04067.1"/>
    <property type="molecule type" value="Genomic_DNA"/>
</dbReference>
<dbReference type="Proteomes" id="UP000660745">
    <property type="component" value="Unassembled WGS sequence"/>
</dbReference>
<name>A0A918A332_9ACTN</name>
<feature type="chain" id="PRO_5036677289" evidence="1">
    <location>
        <begin position="26"/>
        <end position="220"/>
    </location>
</feature>
<accession>A0A918A332</accession>
<gene>
    <name evidence="2" type="ORF">GCM10012278_17890</name>
</gene>
<dbReference type="RefSeq" id="WP_189137975.1">
    <property type="nucleotide sequence ID" value="NZ_BMNK01000002.1"/>
</dbReference>
<dbReference type="AlphaFoldDB" id="A0A918A332"/>
<evidence type="ECO:0000313" key="3">
    <source>
        <dbReference type="Proteomes" id="UP000660745"/>
    </source>
</evidence>
<keyword evidence="3" id="KW-1185">Reference proteome</keyword>
<reference evidence="2" key="2">
    <citation type="submission" date="2020-09" db="EMBL/GenBank/DDBJ databases">
        <authorList>
            <person name="Sun Q."/>
            <person name="Zhou Y."/>
        </authorList>
    </citation>
    <scope>NUCLEOTIDE SEQUENCE</scope>
    <source>
        <strain evidence="2">CGMCC 4.7430</strain>
    </source>
</reference>
<evidence type="ECO:0000313" key="2">
    <source>
        <dbReference type="EMBL" id="GGP04067.1"/>
    </source>
</evidence>
<organism evidence="2 3">
    <name type="scientific">Nonomuraea glycinis</name>
    <dbReference type="NCBI Taxonomy" id="2047744"/>
    <lineage>
        <taxon>Bacteria</taxon>
        <taxon>Bacillati</taxon>
        <taxon>Actinomycetota</taxon>
        <taxon>Actinomycetes</taxon>
        <taxon>Streptosporangiales</taxon>
        <taxon>Streptosporangiaceae</taxon>
        <taxon>Nonomuraea</taxon>
    </lineage>
</organism>
<proteinExistence type="predicted"/>
<comment type="caution">
    <text evidence="2">The sequence shown here is derived from an EMBL/GenBank/DDBJ whole genome shotgun (WGS) entry which is preliminary data.</text>
</comment>
<sequence length="220" mass="22131">MYKHVITTLTATVTGLALLTGPVSAAEGAAAGPVAAADDAAAALPCPDGGLVLQASTGSVLDVIPADELLQGLFGGVDEDGVVAEDWTSSVSLPDEDDVEAFAQGLLADVYDDPFLAAYRPEWAPDSGRIPAQTRAVGVDDLLQGVLGRTTAVCVSDTGVVSAAPWGATLISGDGIAVVSRYDRGAVPPADTTPARPQSLLDTLGGVSRIVEGIFSGLTS</sequence>
<evidence type="ECO:0000256" key="1">
    <source>
        <dbReference type="SAM" id="SignalP"/>
    </source>
</evidence>